<name>G5IKE5_9FIRM</name>
<dbReference type="EMBL" id="ADLN01000109">
    <property type="protein sequence ID" value="EHI58051.1"/>
    <property type="molecule type" value="Genomic_DNA"/>
</dbReference>
<organism evidence="1 2">
    <name type="scientific">Hungatella hathewayi WAL-18680</name>
    <dbReference type="NCBI Taxonomy" id="742737"/>
    <lineage>
        <taxon>Bacteria</taxon>
        <taxon>Bacillati</taxon>
        <taxon>Bacillota</taxon>
        <taxon>Clostridia</taxon>
        <taxon>Lachnospirales</taxon>
        <taxon>Lachnospiraceae</taxon>
        <taxon>Hungatella</taxon>
    </lineage>
</organism>
<reference evidence="1 2" key="1">
    <citation type="submission" date="2011-08" db="EMBL/GenBank/DDBJ databases">
        <title>The Genome Sequence of Clostridium hathewayi WAL-18680.</title>
        <authorList>
            <consortium name="The Broad Institute Genome Sequencing Platform"/>
            <person name="Earl A."/>
            <person name="Ward D."/>
            <person name="Feldgarden M."/>
            <person name="Gevers D."/>
            <person name="Finegold S.M."/>
            <person name="Summanen P.H."/>
            <person name="Molitoris D.R."/>
            <person name="Song M."/>
            <person name="Daigneault M."/>
            <person name="Allen-Vercoe E."/>
            <person name="Young S.K."/>
            <person name="Zeng Q."/>
            <person name="Gargeya S."/>
            <person name="Fitzgerald M."/>
            <person name="Haas B."/>
            <person name="Abouelleil A."/>
            <person name="Alvarado L."/>
            <person name="Arachchi H.M."/>
            <person name="Berlin A."/>
            <person name="Brown A."/>
            <person name="Chapman S.B."/>
            <person name="Chen Z."/>
            <person name="Dunbar C."/>
            <person name="Freedman E."/>
            <person name="Gearin G."/>
            <person name="Gellesch M."/>
            <person name="Goldberg J."/>
            <person name="Griggs A."/>
            <person name="Gujja S."/>
            <person name="Heiman D."/>
            <person name="Howarth C."/>
            <person name="Larson L."/>
            <person name="Lui A."/>
            <person name="MacDonald P.J.P."/>
            <person name="Montmayeur A."/>
            <person name="Murphy C."/>
            <person name="Neiman D."/>
            <person name="Pearson M."/>
            <person name="Priest M."/>
            <person name="Roberts A."/>
            <person name="Saif S."/>
            <person name="Shea T."/>
            <person name="Shenoy N."/>
            <person name="Sisk P."/>
            <person name="Stolte C."/>
            <person name="Sykes S."/>
            <person name="Wortman J."/>
            <person name="Nusbaum C."/>
            <person name="Birren B."/>
        </authorList>
    </citation>
    <scope>NUCLEOTIDE SEQUENCE [LARGE SCALE GENOMIC DNA]</scope>
    <source>
        <strain evidence="1 2">WAL-18680</strain>
    </source>
</reference>
<accession>G5IKE5</accession>
<evidence type="ECO:0000313" key="2">
    <source>
        <dbReference type="Proteomes" id="UP000005384"/>
    </source>
</evidence>
<keyword evidence="2" id="KW-1185">Reference proteome</keyword>
<comment type="caution">
    <text evidence="1">The sequence shown here is derived from an EMBL/GenBank/DDBJ whole genome shotgun (WGS) entry which is preliminary data.</text>
</comment>
<sequence>MIQNSYTIYESAKAMEDFYNAYQLAPESIVNTHYVSEKTAAANLELAYLYYEAYKNTLES</sequence>
<protein>
    <submittedName>
        <fullName evidence="1">Uncharacterized protein</fullName>
    </submittedName>
</protein>
<dbReference type="Proteomes" id="UP000005384">
    <property type="component" value="Unassembled WGS sequence"/>
</dbReference>
<gene>
    <name evidence="1" type="ORF">HMPREF9473_03973</name>
</gene>
<dbReference type="RefSeq" id="WP_006781964.1">
    <property type="nucleotide sequence ID" value="NZ_CP040506.1"/>
</dbReference>
<dbReference type="PATRIC" id="fig|742737.3.peg.3958"/>
<dbReference type="HOGENOM" id="CLU_208971_0_0_9"/>
<dbReference type="AlphaFoldDB" id="G5IKE5"/>
<proteinExistence type="predicted"/>
<evidence type="ECO:0000313" key="1">
    <source>
        <dbReference type="EMBL" id="EHI58051.1"/>
    </source>
</evidence>